<keyword evidence="1" id="KW-1185">Reference proteome</keyword>
<proteinExistence type="predicted"/>
<dbReference type="AlphaFoldDB" id="A0A915JF09"/>
<dbReference type="WBParaSite" id="nRc.2.0.1.t24400-RA">
    <property type="protein sequence ID" value="nRc.2.0.1.t24400-RA"/>
    <property type="gene ID" value="nRc.2.0.1.g24400"/>
</dbReference>
<dbReference type="Proteomes" id="UP000887565">
    <property type="component" value="Unplaced"/>
</dbReference>
<name>A0A915JF09_ROMCU</name>
<sequence>MLLLTQLRWIKLLQEFNHCSNKQYILRIKMQVCLLYASMSMIALDPKQARPVNPIPDAAGPPLSNVKQSRPKVELAGSKWDVITPEIRPDLNNLNP</sequence>
<protein>
    <submittedName>
        <fullName evidence="2">Uncharacterized protein</fullName>
    </submittedName>
</protein>
<organism evidence="1 2">
    <name type="scientific">Romanomermis culicivorax</name>
    <name type="common">Nematode worm</name>
    <dbReference type="NCBI Taxonomy" id="13658"/>
    <lineage>
        <taxon>Eukaryota</taxon>
        <taxon>Metazoa</taxon>
        <taxon>Ecdysozoa</taxon>
        <taxon>Nematoda</taxon>
        <taxon>Enoplea</taxon>
        <taxon>Dorylaimia</taxon>
        <taxon>Mermithida</taxon>
        <taxon>Mermithoidea</taxon>
        <taxon>Mermithidae</taxon>
        <taxon>Romanomermis</taxon>
    </lineage>
</organism>
<accession>A0A915JF09</accession>
<evidence type="ECO:0000313" key="1">
    <source>
        <dbReference type="Proteomes" id="UP000887565"/>
    </source>
</evidence>
<evidence type="ECO:0000313" key="2">
    <source>
        <dbReference type="WBParaSite" id="nRc.2.0.1.t24400-RA"/>
    </source>
</evidence>
<reference evidence="2" key="1">
    <citation type="submission" date="2022-11" db="UniProtKB">
        <authorList>
            <consortium name="WormBaseParasite"/>
        </authorList>
    </citation>
    <scope>IDENTIFICATION</scope>
</reference>